<protein>
    <recommendedName>
        <fullName evidence="3">Hyaluronidase</fullName>
    </recommendedName>
</protein>
<keyword evidence="2" id="KW-1185">Reference proteome</keyword>
<dbReference type="RefSeq" id="WP_142787679.1">
    <property type="nucleotide sequence ID" value="NZ_VHJK01000001.1"/>
</dbReference>
<accession>A0A547PBK6</accession>
<comment type="caution">
    <text evidence="1">The sequence shown here is derived from an EMBL/GenBank/DDBJ whole genome shotgun (WGS) entry which is preliminary data.</text>
</comment>
<organism evidence="1 2">
    <name type="scientific">Erythrobacter insulae</name>
    <dbReference type="NCBI Taxonomy" id="2584124"/>
    <lineage>
        <taxon>Bacteria</taxon>
        <taxon>Pseudomonadati</taxon>
        <taxon>Pseudomonadota</taxon>
        <taxon>Alphaproteobacteria</taxon>
        <taxon>Sphingomonadales</taxon>
        <taxon>Erythrobacteraceae</taxon>
        <taxon>Erythrobacter/Porphyrobacter group</taxon>
        <taxon>Erythrobacter</taxon>
    </lineage>
</organism>
<reference evidence="1 2" key="1">
    <citation type="submission" date="2019-06" db="EMBL/GenBank/DDBJ databases">
        <title>Erythrobacter insulae sp. nov., isolated from a tidal flat.</title>
        <authorList>
            <person name="Yoon J.-H."/>
        </authorList>
    </citation>
    <scope>NUCLEOTIDE SEQUENCE [LARGE SCALE GENOMIC DNA]</scope>
    <source>
        <strain evidence="1 2">JBTF-M21</strain>
    </source>
</reference>
<dbReference type="InterPro" id="IPR013785">
    <property type="entry name" value="Aldolase_TIM"/>
</dbReference>
<evidence type="ECO:0008006" key="3">
    <source>
        <dbReference type="Google" id="ProtNLM"/>
    </source>
</evidence>
<dbReference type="Proteomes" id="UP000316343">
    <property type="component" value="Unassembled WGS sequence"/>
</dbReference>
<dbReference type="EMBL" id="VHJK01000001">
    <property type="protein sequence ID" value="TRD11414.1"/>
    <property type="molecule type" value="Genomic_DNA"/>
</dbReference>
<name>A0A547PBK6_9SPHN</name>
<dbReference type="OrthoDB" id="9002634at2"/>
<proteinExistence type="predicted"/>
<evidence type="ECO:0000313" key="1">
    <source>
        <dbReference type="EMBL" id="TRD11414.1"/>
    </source>
</evidence>
<evidence type="ECO:0000313" key="2">
    <source>
        <dbReference type="Proteomes" id="UP000316343"/>
    </source>
</evidence>
<dbReference type="Gene3D" id="3.20.20.70">
    <property type="entry name" value="Aldolase class I"/>
    <property type="match status" value="1"/>
</dbReference>
<dbReference type="AlphaFoldDB" id="A0A547PBK6"/>
<sequence length="287" mass="32662">MRNGYLPPFQNVSRREFGFGASALGASALARCPAFGQTAKFKVFDELLYPNKPDLAQFGISPIHIIDRGIWPKDTSHFEDPDPELVAKKLASLPDDGTPVVMDFEFYSFSEGQAKASEAVQGLSKIAATFHQADKDRAIGFYGYMPVRDYWRAVKPKISKAYKSWQDENSMSAALAPDVDFLAPSIYTFYNSPSDWRDYALAQISEARRISDKPVYAFLWPNFHDQGIRKQPPPIPPEFWRLQLDTMASVADGIVLWGGWDFGKWKSMPWNDEAPWWIETRKFLETL</sequence>
<gene>
    <name evidence="1" type="ORF">FGU71_05790</name>
</gene>